<evidence type="ECO:0000313" key="11">
    <source>
        <dbReference type="Proteomes" id="UP000001396"/>
    </source>
</evidence>
<evidence type="ECO:0000256" key="7">
    <source>
        <dbReference type="ARBA" id="ARBA00022898"/>
    </source>
</evidence>
<evidence type="ECO:0000256" key="6">
    <source>
        <dbReference type="ARBA" id="ARBA00022842"/>
    </source>
</evidence>
<comment type="cofactor">
    <cofactor evidence="3">
        <name>Mn(2+)</name>
        <dbReference type="ChEBI" id="CHEBI:29035"/>
    </cofactor>
</comment>
<gene>
    <name evidence="10" type="primary">srr</name>
    <name evidence="10" type="ORF">PPL_05005</name>
</gene>
<dbReference type="GO" id="GO:0070179">
    <property type="term" value="P:D-serine biosynthetic process"/>
    <property type="evidence" value="ECO:0007669"/>
    <property type="project" value="TreeGrafter"/>
</dbReference>
<comment type="caution">
    <text evidence="10">The sequence shown here is derived from an EMBL/GenBank/DDBJ whole genome shotgun (WGS) entry which is preliminary data.</text>
</comment>
<keyword evidence="7" id="KW-0663">Pyridoxal phosphate</keyword>
<keyword evidence="11" id="KW-1185">Reference proteome</keyword>
<dbReference type="InterPro" id="IPR001926">
    <property type="entry name" value="TrpB-like_PALP"/>
</dbReference>
<evidence type="ECO:0000259" key="9">
    <source>
        <dbReference type="Pfam" id="PF00291"/>
    </source>
</evidence>
<dbReference type="PANTHER" id="PTHR43050">
    <property type="entry name" value="SERINE / THREONINE RACEMASE FAMILY MEMBER"/>
    <property type="match status" value="1"/>
</dbReference>
<dbReference type="Proteomes" id="UP000001396">
    <property type="component" value="Unassembled WGS sequence"/>
</dbReference>
<dbReference type="Pfam" id="PF00291">
    <property type="entry name" value="PALP"/>
    <property type="match status" value="1"/>
</dbReference>
<evidence type="ECO:0000256" key="4">
    <source>
        <dbReference type="ARBA" id="ARBA00001946"/>
    </source>
</evidence>
<proteinExistence type="inferred from homology"/>
<name>D3B961_HETP5</name>
<comment type="cofactor">
    <cofactor evidence="4">
        <name>Mg(2+)</name>
        <dbReference type="ChEBI" id="CHEBI:18420"/>
    </cofactor>
</comment>
<evidence type="ECO:0000256" key="8">
    <source>
        <dbReference type="ARBA" id="ARBA00023239"/>
    </source>
</evidence>
<dbReference type="PANTHER" id="PTHR43050:SF1">
    <property type="entry name" value="SERINE RACEMASE"/>
    <property type="match status" value="1"/>
</dbReference>
<dbReference type="OMA" id="LIHPFDH"/>
<dbReference type="InterPro" id="IPR000634">
    <property type="entry name" value="Ser/Thr_deHydtase_PyrdxlP-BS"/>
</dbReference>
<evidence type="ECO:0000256" key="5">
    <source>
        <dbReference type="ARBA" id="ARBA00010869"/>
    </source>
</evidence>
<dbReference type="CDD" id="cd01562">
    <property type="entry name" value="Thr-dehyd"/>
    <property type="match status" value="1"/>
</dbReference>
<dbReference type="Gene3D" id="3.40.50.1100">
    <property type="match status" value="2"/>
</dbReference>
<comment type="similarity">
    <text evidence="5">Belongs to the serine/threonine dehydratase family.</text>
</comment>
<dbReference type="FunFam" id="3.40.50.1100:FF:000007">
    <property type="entry name" value="L-threonine dehydratase catabolic TdcB"/>
    <property type="match status" value="1"/>
</dbReference>
<dbReference type="EMBL" id="ADBJ01000021">
    <property type="protein sequence ID" value="EFA82100.1"/>
    <property type="molecule type" value="Genomic_DNA"/>
</dbReference>
<keyword evidence="8" id="KW-0456">Lyase</keyword>
<sequence>MECIDNIELTVSQSQTKSDGEFAVTFEDIKDAYDRIKPYVHKTPVMTSKAINEIAGKDLYFKCENLQKVGAFKFRGACNAVFKLTEEDLKKGVVTHSSGNHGQALALAAKMRGTTAYVVVPNNAPKIKLDAIQGYGANVTLCEPTLVARESGVEKLIQEHGATLIHPFDNREVIAGQGTVAIELLSQVENLDAIIVPIGGGGVCSGISIAAKRMNPEIKIIGVEPTGADDACRSFKKGERLPHLEGYPNTIADGLLTTVGDLTWPVIKSHLHNVLTVDDNEIKAAMKLVWDRMKLIIEPSSATVLAAVLSKEFKELYGQDGTIKRIGLIVTGGNVDLAKVLTFFS</sequence>
<organism evidence="10 11">
    <name type="scientific">Heterostelium pallidum (strain ATCC 26659 / Pp 5 / PN500)</name>
    <name type="common">Cellular slime mold</name>
    <name type="synonym">Polysphondylium pallidum</name>
    <dbReference type="NCBI Taxonomy" id="670386"/>
    <lineage>
        <taxon>Eukaryota</taxon>
        <taxon>Amoebozoa</taxon>
        <taxon>Evosea</taxon>
        <taxon>Eumycetozoa</taxon>
        <taxon>Dictyostelia</taxon>
        <taxon>Acytosteliales</taxon>
        <taxon>Acytosteliaceae</taxon>
        <taxon>Heterostelium</taxon>
    </lineage>
</organism>
<dbReference type="GO" id="GO:0005524">
    <property type="term" value="F:ATP binding"/>
    <property type="evidence" value="ECO:0007669"/>
    <property type="project" value="TreeGrafter"/>
</dbReference>
<dbReference type="PROSITE" id="PS00165">
    <property type="entry name" value="DEHYDRATASE_SER_THR"/>
    <property type="match status" value="1"/>
</dbReference>
<dbReference type="GO" id="GO:0018114">
    <property type="term" value="F:threonine racemase activity"/>
    <property type="evidence" value="ECO:0007669"/>
    <property type="project" value="TreeGrafter"/>
</dbReference>
<accession>D3B961</accession>
<dbReference type="InterPro" id="IPR036052">
    <property type="entry name" value="TrpB-like_PALP_sf"/>
</dbReference>
<reference evidence="10 11" key="1">
    <citation type="journal article" date="2011" name="Genome Res.">
        <title>Phylogeny-wide analysis of social amoeba genomes highlights ancient origins for complex intercellular communication.</title>
        <authorList>
            <person name="Heidel A.J."/>
            <person name="Lawal H.M."/>
            <person name="Felder M."/>
            <person name="Schilde C."/>
            <person name="Helps N.R."/>
            <person name="Tunggal B."/>
            <person name="Rivero F."/>
            <person name="John U."/>
            <person name="Schleicher M."/>
            <person name="Eichinger L."/>
            <person name="Platzer M."/>
            <person name="Noegel A.A."/>
            <person name="Schaap P."/>
            <person name="Gloeckner G."/>
        </authorList>
    </citation>
    <scope>NUCLEOTIDE SEQUENCE [LARGE SCALE GENOMIC DNA]</scope>
    <source>
        <strain evidence="11">ATCC 26659 / Pp 5 / PN500</strain>
    </source>
</reference>
<dbReference type="AlphaFoldDB" id="D3B961"/>
<dbReference type="STRING" id="670386.D3B961"/>
<feature type="domain" description="Tryptophan synthase beta chain-like PALP" evidence="9">
    <location>
        <begin position="37"/>
        <end position="332"/>
    </location>
</feature>
<dbReference type="FunCoup" id="D3B961">
    <property type="interactions" value="134"/>
</dbReference>
<evidence type="ECO:0000313" key="10">
    <source>
        <dbReference type="EMBL" id="EFA82100.1"/>
    </source>
</evidence>
<protein>
    <submittedName>
        <fullName evidence="10">Serine racemase</fullName>
    </submittedName>
</protein>
<evidence type="ECO:0000256" key="2">
    <source>
        <dbReference type="ARBA" id="ARBA00001933"/>
    </source>
</evidence>
<evidence type="ECO:0000256" key="1">
    <source>
        <dbReference type="ARBA" id="ARBA00001913"/>
    </source>
</evidence>
<dbReference type="GO" id="GO:0003941">
    <property type="term" value="F:L-serine ammonia-lyase activity"/>
    <property type="evidence" value="ECO:0007669"/>
    <property type="project" value="TreeGrafter"/>
</dbReference>
<evidence type="ECO:0000256" key="3">
    <source>
        <dbReference type="ARBA" id="ARBA00001936"/>
    </source>
</evidence>
<dbReference type="GO" id="GO:0030170">
    <property type="term" value="F:pyridoxal phosphate binding"/>
    <property type="evidence" value="ECO:0007669"/>
    <property type="project" value="InterPro"/>
</dbReference>
<dbReference type="RefSeq" id="XP_020434217.1">
    <property type="nucleotide sequence ID" value="XM_020575901.1"/>
</dbReference>
<dbReference type="GeneID" id="31360491"/>
<dbReference type="GO" id="GO:0000287">
    <property type="term" value="F:magnesium ion binding"/>
    <property type="evidence" value="ECO:0007669"/>
    <property type="project" value="TreeGrafter"/>
</dbReference>
<dbReference type="InParanoid" id="D3B961"/>
<dbReference type="GO" id="GO:0030378">
    <property type="term" value="F:serine racemase activity"/>
    <property type="evidence" value="ECO:0007669"/>
    <property type="project" value="TreeGrafter"/>
</dbReference>
<keyword evidence="6" id="KW-0460">Magnesium</keyword>
<comment type="cofactor">
    <cofactor evidence="1">
        <name>Ca(2+)</name>
        <dbReference type="ChEBI" id="CHEBI:29108"/>
    </cofactor>
</comment>
<comment type="cofactor">
    <cofactor evidence="2">
        <name>pyridoxal 5'-phosphate</name>
        <dbReference type="ChEBI" id="CHEBI:597326"/>
    </cofactor>
</comment>
<dbReference type="SUPFAM" id="SSF53686">
    <property type="entry name" value="Tryptophan synthase beta subunit-like PLP-dependent enzymes"/>
    <property type="match status" value="1"/>
</dbReference>